<dbReference type="InterPro" id="IPR007433">
    <property type="entry name" value="DUF481"/>
</dbReference>
<keyword evidence="3" id="KW-1185">Reference proteome</keyword>
<evidence type="ECO:0000256" key="1">
    <source>
        <dbReference type="SAM" id="SignalP"/>
    </source>
</evidence>
<evidence type="ECO:0000313" key="2">
    <source>
        <dbReference type="EMBL" id="QTD55921.1"/>
    </source>
</evidence>
<dbReference type="EMBL" id="CP071794">
    <property type="protein sequence ID" value="QTD55921.1"/>
    <property type="molecule type" value="Genomic_DNA"/>
</dbReference>
<organism evidence="2 3">
    <name type="scientific">Parasphingorhabdus cellanae</name>
    <dbReference type="NCBI Taxonomy" id="2806553"/>
    <lineage>
        <taxon>Bacteria</taxon>
        <taxon>Pseudomonadati</taxon>
        <taxon>Pseudomonadota</taxon>
        <taxon>Alphaproteobacteria</taxon>
        <taxon>Sphingomonadales</taxon>
        <taxon>Sphingomonadaceae</taxon>
        <taxon>Parasphingorhabdus</taxon>
    </lineage>
</organism>
<keyword evidence="1" id="KW-0732">Signal</keyword>
<sequence>MKKYILTLLSLTTIMTPSTGFAQEQQSAESMIDAAIANGDTEAVDAIAKYANSEAVTAKVEAYKADLAAKEAAEIAERNEAGFFSNWEGTGELGAFQSGGNTTSVGVTAGVKLTKESERWRFKFNALADYQRTNGSTTREQGVVTLEPNYKFNDRLYAFGLVQYERDRFQGFSSRYTLSGGLGYKLINTDAMQLEAKAGPAWRKTDLVGGGSNSRIAGLAAVNYAWKVSPAITFNQDLSAYVQSGNSSYNSLSALNAKLGDKLTARLSYQVDHETNPPAGLEKTDTFSRATLIFGF</sequence>
<feature type="chain" id="PRO_5046286865" evidence="1">
    <location>
        <begin position="23"/>
        <end position="296"/>
    </location>
</feature>
<dbReference type="RefSeq" id="WP_207987745.1">
    <property type="nucleotide sequence ID" value="NZ_CP071794.1"/>
</dbReference>
<reference evidence="2 3" key="1">
    <citation type="submission" date="2021-03" db="EMBL/GenBank/DDBJ databases">
        <title>Complete genome of Parasphingorhabdus_sp.JHSY0214.</title>
        <authorList>
            <person name="Yoo J.H."/>
            <person name="Bae J.W."/>
        </authorList>
    </citation>
    <scope>NUCLEOTIDE SEQUENCE [LARGE SCALE GENOMIC DNA]</scope>
    <source>
        <strain evidence="2 3">JHSY0214</strain>
    </source>
</reference>
<dbReference type="Pfam" id="PF04338">
    <property type="entry name" value="DUF481"/>
    <property type="match status" value="1"/>
</dbReference>
<dbReference type="Proteomes" id="UP000663923">
    <property type="component" value="Chromosome"/>
</dbReference>
<accession>A0ABX7T304</accession>
<feature type="signal peptide" evidence="1">
    <location>
        <begin position="1"/>
        <end position="22"/>
    </location>
</feature>
<evidence type="ECO:0000313" key="3">
    <source>
        <dbReference type="Proteomes" id="UP000663923"/>
    </source>
</evidence>
<gene>
    <name evidence="2" type="ORF">J4G78_17345</name>
</gene>
<name>A0ABX7T304_9SPHN</name>
<proteinExistence type="predicted"/>
<protein>
    <submittedName>
        <fullName evidence="2">DUF481 domain-containing protein</fullName>
    </submittedName>
</protein>